<keyword evidence="2" id="KW-0560">Oxidoreductase</keyword>
<sequence length="270" mass="27291">MSTSSLGTALVTGASSGIGRVYAQRLAARGYDLVIVARNTARLDELAQQIAAGTGRKVDVLSADLGKPADVAKVAARIADDAAITLLVNNAGAGTEGPVLGADAGKIDAMVQLNVVALTRLAVAAVNAFSARGRGTLINIASVVAIVPENFPGAYAATKAYVLAFTQSLEAEMKGGHVRLQAVLPGLTRTEFFDRAGLDGAALPAEMVMSAEDLVDAALAGLDQGEVYTIPALADASGWATLVAARGALGPHLSRSTPAARYGVGKPATA</sequence>
<dbReference type="PANTHER" id="PTHR44196:SF2">
    <property type="entry name" value="SHORT-CHAIN DEHYDROGENASE-RELATED"/>
    <property type="match status" value="1"/>
</dbReference>
<dbReference type="AlphaFoldDB" id="A0A2W5SAL9"/>
<dbReference type="PIRSF" id="PIRSF000126">
    <property type="entry name" value="11-beta-HSD1"/>
    <property type="match status" value="1"/>
</dbReference>
<evidence type="ECO:0000256" key="3">
    <source>
        <dbReference type="RuleBase" id="RU000363"/>
    </source>
</evidence>
<protein>
    <submittedName>
        <fullName evidence="4">SDR family oxidoreductase</fullName>
    </submittedName>
</protein>
<dbReference type="EMBL" id="QFQD01000077">
    <property type="protein sequence ID" value="PZQ79817.1"/>
    <property type="molecule type" value="Genomic_DNA"/>
</dbReference>
<evidence type="ECO:0000256" key="1">
    <source>
        <dbReference type="ARBA" id="ARBA00006484"/>
    </source>
</evidence>
<evidence type="ECO:0000256" key="2">
    <source>
        <dbReference type="ARBA" id="ARBA00023002"/>
    </source>
</evidence>
<name>A0A2W5SAL9_ANCNO</name>
<comment type="caution">
    <text evidence="4">The sequence shown here is derived from an EMBL/GenBank/DDBJ whole genome shotgun (WGS) entry which is preliminary data.</text>
</comment>
<dbReference type="InterPro" id="IPR036291">
    <property type="entry name" value="NAD(P)-bd_dom_sf"/>
</dbReference>
<proteinExistence type="inferred from homology"/>
<evidence type="ECO:0000313" key="5">
    <source>
        <dbReference type="Proteomes" id="UP000248887"/>
    </source>
</evidence>
<accession>A0A2W5SAL9</accession>
<dbReference type="GO" id="GO:0016020">
    <property type="term" value="C:membrane"/>
    <property type="evidence" value="ECO:0007669"/>
    <property type="project" value="TreeGrafter"/>
</dbReference>
<gene>
    <name evidence="4" type="ORF">DI549_19105</name>
</gene>
<comment type="similarity">
    <text evidence="1 3">Belongs to the short-chain dehydrogenases/reductases (SDR) family.</text>
</comment>
<dbReference type="PRINTS" id="PR00081">
    <property type="entry name" value="GDHRDH"/>
</dbReference>
<evidence type="ECO:0000313" key="4">
    <source>
        <dbReference type="EMBL" id="PZQ79817.1"/>
    </source>
</evidence>
<dbReference type="PANTHER" id="PTHR44196">
    <property type="entry name" value="DEHYDROGENASE/REDUCTASE SDR FAMILY MEMBER 7B"/>
    <property type="match status" value="1"/>
</dbReference>
<reference evidence="4 5" key="1">
    <citation type="submission" date="2017-08" db="EMBL/GenBank/DDBJ databases">
        <title>Infants hospitalized years apart are colonized by the same room-sourced microbial strains.</title>
        <authorList>
            <person name="Brooks B."/>
            <person name="Olm M.R."/>
            <person name="Firek B.A."/>
            <person name="Baker R."/>
            <person name="Thomas B.C."/>
            <person name="Morowitz M.J."/>
            <person name="Banfield J.F."/>
        </authorList>
    </citation>
    <scope>NUCLEOTIDE SEQUENCE [LARGE SCALE GENOMIC DNA]</scope>
    <source>
        <strain evidence="4">S2_005_001_R2_27</strain>
    </source>
</reference>
<dbReference type="Proteomes" id="UP000248887">
    <property type="component" value="Unassembled WGS sequence"/>
</dbReference>
<organism evidence="4 5">
    <name type="scientific">Ancylobacter novellus</name>
    <name type="common">Thiobacillus novellus</name>
    <dbReference type="NCBI Taxonomy" id="921"/>
    <lineage>
        <taxon>Bacteria</taxon>
        <taxon>Pseudomonadati</taxon>
        <taxon>Pseudomonadota</taxon>
        <taxon>Alphaproteobacteria</taxon>
        <taxon>Hyphomicrobiales</taxon>
        <taxon>Xanthobacteraceae</taxon>
        <taxon>Ancylobacter</taxon>
    </lineage>
</organism>
<dbReference type="SUPFAM" id="SSF51735">
    <property type="entry name" value="NAD(P)-binding Rossmann-fold domains"/>
    <property type="match status" value="1"/>
</dbReference>
<dbReference type="Gene3D" id="3.40.50.720">
    <property type="entry name" value="NAD(P)-binding Rossmann-like Domain"/>
    <property type="match status" value="1"/>
</dbReference>
<dbReference type="InterPro" id="IPR002347">
    <property type="entry name" value="SDR_fam"/>
</dbReference>
<dbReference type="Pfam" id="PF00106">
    <property type="entry name" value="adh_short"/>
    <property type="match status" value="1"/>
</dbReference>
<dbReference type="PRINTS" id="PR00080">
    <property type="entry name" value="SDRFAMILY"/>
</dbReference>
<dbReference type="GO" id="GO:0016491">
    <property type="term" value="F:oxidoreductase activity"/>
    <property type="evidence" value="ECO:0007669"/>
    <property type="project" value="UniProtKB-KW"/>
</dbReference>